<feature type="region of interest" description="Disordered" evidence="1">
    <location>
        <begin position="120"/>
        <end position="209"/>
    </location>
</feature>
<feature type="compositionally biased region" description="Polar residues" evidence="1">
    <location>
        <begin position="249"/>
        <end position="260"/>
    </location>
</feature>
<feature type="compositionally biased region" description="Basic and acidic residues" evidence="1">
    <location>
        <begin position="338"/>
        <end position="356"/>
    </location>
</feature>
<feature type="compositionally biased region" description="Basic residues" evidence="1">
    <location>
        <begin position="147"/>
        <end position="161"/>
    </location>
</feature>
<feature type="compositionally biased region" description="Basic residues" evidence="1">
    <location>
        <begin position="484"/>
        <end position="504"/>
    </location>
</feature>
<dbReference type="AlphaFoldDB" id="A0AAI9X3E7"/>
<dbReference type="PANTHER" id="PTHR42081">
    <property type="entry name" value="ZINC FINGER PROTEIN DHHC DOMAIN CONTAINING PROTEIN"/>
    <property type="match status" value="1"/>
</dbReference>
<dbReference type="PANTHER" id="PTHR42081:SF1">
    <property type="entry name" value="ZINC FINGER PROTEIN DHHC DOMAIN CONTAINING PROTEIN"/>
    <property type="match status" value="1"/>
</dbReference>
<comment type="caution">
    <text evidence="3">The sequence shown here is derived from an EMBL/GenBank/DDBJ whole genome shotgun (WGS) entry which is preliminary data.</text>
</comment>
<feature type="compositionally biased region" description="Basic and acidic residues" evidence="1">
    <location>
        <begin position="505"/>
        <end position="544"/>
    </location>
</feature>
<feature type="compositionally biased region" description="Low complexity" evidence="1">
    <location>
        <begin position="358"/>
        <end position="368"/>
    </location>
</feature>
<sequence>MSSHYRNLSPGRGRRSMIDPMRASTGMVELDSSYDPYDAPRRYDFADYPSDTGYASAFGYRSGRPSKLEAHQISSHRIRDPTASAKKRTEYSVQPRTRHRSNTSTQADYETPVRLAVPPTSRQHLSPVHHSIHRRTPSPLHTDSGHHITHASPRHPAHRRNYSTEYASDTGHIGPRNDAGHRTDHSAHQYRVHPPPRSPRYPAYDGLRKGDDIDDFDAYSYTNAREQFDRDYPVKPRHRGPRYSVDRPLSNTGVEENPQWTARKDRPHGPPPTSWGLDKLGRERPRSSAYGQDDHRDPHRSNEGSHDQALVAVPQESDAEYPSRRDERRRRRAHGARHANDREHRYPEDHHPKPHDVGALATIGLGTAALGGGYSDMSDYDNHHRPSRRKHRGPHGEHDHDAVQPLSHELVEAAPANERTKQAYLDPADTRRHGRSRRHSRRRTHIDDADTSDEDLRNYRREPARRRHSSTDTESDRDRDRSRDRSHHRRDRDHSRGYRFSRSHRMLEDDHAIDSRRSPPVDKAKDDPRRLIAVEPAAPKEPEAPPKGILKAPRPAFPEEPNPVREGVAPLKDAHKQGIPPGARWTKIDRRLVNPEALEAGNERFEERSDYVIVLRVLSKEEIQQYAVKTQEIRDTRHKEQLRERRKSRDETQRHGRRGEESSSDDEDEGEEEPWKQLEAAAAPPAQKMSLPSRPRASTNSMHEAERPRMSNPAAAPV</sequence>
<gene>
    <name evidence="3" type="ORF">VN97_g11490</name>
</gene>
<feature type="compositionally biased region" description="Basic and acidic residues" evidence="1">
    <location>
        <begin position="279"/>
        <end position="306"/>
    </location>
</feature>
<name>A0AAI9X3E7_PENTH</name>
<dbReference type="Proteomes" id="UP001227192">
    <property type="component" value="Unassembled WGS sequence"/>
</dbReference>
<keyword evidence="4" id="KW-1185">Reference proteome</keyword>
<feature type="region of interest" description="Disordered" evidence="1">
    <location>
        <begin position="626"/>
        <end position="718"/>
    </location>
</feature>
<feature type="compositionally biased region" description="Basic and acidic residues" evidence="1">
    <location>
        <begin position="631"/>
        <end position="661"/>
    </location>
</feature>
<feature type="region of interest" description="Disordered" evidence="1">
    <location>
        <begin position="74"/>
        <end position="108"/>
    </location>
</feature>
<organism evidence="3 4">
    <name type="scientific">Penicillium thymicola</name>
    <dbReference type="NCBI Taxonomy" id="293382"/>
    <lineage>
        <taxon>Eukaryota</taxon>
        <taxon>Fungi</taxon>
        <taxon>Dikarya</taxon>
        <taxon>Ascomycota</taxon>
        <taxon>Pezizomycotina</taxon>
        <taxon>Eurotiomycetes</taxon>
        <taxon>Eurotiomycetidae</taxon>
        <taxon>Eurotiales</taxon>
        <taxon>Aspergillaceae</taxon>
        <taxon>Penicillium</taxon>
    </lineage>
</organism>
<feature type="region of interest" description="Disordered" evidence="1">
    <location>
        <begin position="227"/>
        <end position="584"/>
    </location>
</feature>
<feature type="domain" description="DUF8035" evidence="2">
    <location>
        <begin position="583"/>
        <end position="635"/>
    </location>
</feature>
<dbReference type="InterPro" id="IPR058348">
    <property type="entry name" value="DUF8035"/>
</dbReference>
<evidence type="ECO:0000313" key="3">
    <source>
        <dbReference type="EMBL" id="KAJ9481964.1"/>
    </source>
</evidence>
<dbReference type="EMBL" id="LACB01000647">
    <property type="protein sequence ID" value="KAJ9481964.1"/>
    <property type="molecule type" value="Genomic_DNA"/>
</dbReference>
<feature type="compositionally biased region" description="Basic and acidic residues" evidence="1">
    <location>
        <begin position="178"/>
        <end position="187"/>
    </location>
</feature>
<accession>A0AAI9X3E7</accession>
<evidence type="ECO:0000259" key="2">
    <source>
        <dbReference type="Pfam" id="PF26118"/>
    </source>
</evidence>
<evidence type="ECO:0000313" key="4">
    <source>
        <dbReference type="Proteomes" id="UP001227192"/>
    </source>
</evidence>
<evidence type="ECO:0000256" key="1">
    <source>
        <dbReference type="SAM" id="MobiDB-lite"/>
    </source>
</evidence>
<dbReference type="Pfam" id="PF26118">
    <property type="entry name" value="DUF8035"/>
    <property type="match status" value="1"/>
</dbReference>
<feature type="compositionally biased region" description="Basic residues" evidence="1">
    <location>
        <begin position="327"/>
        <end position="337"/>
    </location>
</feature>
<proteinExistence type="predicted"/>
<feature type="compositionally biased region" description="Basic residues" evidence="1">
    <location>
        <begin position="432"/>
        <end position="444"/>
    </location>
</feature>
<protein>
    <recommendedName>
        <fullName evidence="2">DUF8035 domain-containing protein</fullName>
    </recommendedName>
</protein>
<reference evidence="3" key="1">
    <citation type="submission" date="2015-06" db="EMBL/GenBank/DDBJ databases">
        <authorList>
            <person name="Nguyen H."/>
        </authorList>
    </citation>
    <scope>NUCLEOTIDE SEQUENCE</scope>
    <source>
        <strain evidence="3">DAOM 180753</strain>
    </source>
</reference>
<feature type="compositionally biased region" description="Basic and acidic residues" evidence="1">
    <location>
        <begin position="469"/>
        <end position="483"/>
    </location>
</feature>
<feature type="compositionally biased region" description="Acidic residues" evidence="1">
    <location>
        <begin position="662"/>
        <end position="672"/>
    </location>
</feature>
<reference evidence="3" key="2">
    <citation type="journal article" date="2016" name="Fungal Biol.">
        <title>Ochratoxin A production by Penicillium thymicola.</title>
        <authorList>
            <person name="Nguyen H.D.T."/>
            <person name="McMullin D.R."/>
            <person name="Ponomareva E."/>
            <person name="Riley R."/>
            <person name="Pomraning K.R."/>
            <person name="Baker S.E."/>
            <person name="Seifert K.A."/>
        </authorList>
    </citation>
    <scope>NUCLEOTIDE SEQUENCE</scope>
    <source>
        <strain evidence="3">DAOM 180753</strain>
    </source>
</reference>